<gene>
    <name evidence="4" type="ORF">ACHAW5_000331</name>
</gene>
<dbReference type="InterPro" id="IPR013320">
    <property type="entry name" value="ConA-like_dom_sf"/>
</dbReference>
<dbReference type="SUPFAM" id="SSF49899">
    <property type="entry name" value="Concanavalin A-like lectins/glucanases"/>
    <property type="match status" value="1"/>
</dbReference>
<keyword evidence="2" id="KW-0472">Membrane</keyword>
<dbReference type="Pfam" id="PF26113">
    <property type="entry name" value="GH16_XgeA"/>
    <property type="match status" value="1"/>
</dbReference>
<dbReference type="InterPro" id="IPR050546">
    <property type="entry name" value="Glycosyl_Hydrlase_16"/>
</dbReference>
<evidence type="ECO:0000313" key="4">
    <source>
        <dbReference type="EMBL" id="KAL3785009.1"/>
    </source>
</evidence>
<feature type="compositionally biased region" description="Polar residues" evidence="1">
    <location>
        <begin position="664"/>
        <end position="675"/>
    </location>
</feature>
<sequence>MSSSKEEHERSSLLASSSSPAPPQPLPSLTMTSNEIHSILSRSSRLVEDYNYVGGADYYDDDDDSDVDDYDDASGPMFASDDLGGGVDDDGPVSTEDLEMLCRGGGGGGGGGGAGLIDDDAGRMEDGSLRAAPLPDRVRLSTRKLRDTVLGGSGRFPPVMPSHPEIEGGEGGGKVPSAPPPGMLMLPPRVIVSLVIAVFVLTLIVVALLLGLGALVAGPPLQPVGEYRILEAQEGGDFWNYYDFYAGKDSAGSNGYITYVSRDVAEKIGIIKVVNESVPEERMIKIYEEGDVRGEVDWLAEDLAFLDQLNRLKTNEGGNASALAMEKANGGESTAEERKKVATKDTLRNEDLMSDSPPPRLEPFNPDSIDDNGTVPTETFVIISSSPTPEGPRNSVRLEGIRRFNRGLFIIDLRHMPAGCGTWPAFWLTDEANWPVNGEIDIVEGVSYQDTAKTALHATKECQMDDVPEGSKTGSWDTAVGIPDRKTGLPDMTFRYAQNCFVYDPHQWINQGCVATDMKLEGRSLGMPLNANGGGVYALEWDPANRHIRTWVFSPHGRVPNNLRDALRTATNSDVEMRQFKKFKTCNEWVASDPDEMKEAYWKIRGKRCDAGPAPRAFATSMREEGREGAVKDADEGADSKKRKSPPELIDLTTDDNLHPPLSTLDNAAIDQTNDSGDDDIDLLPRGGGADDDDDRSPATMGARLLA</sequence>
<protein>
    <recommendedName>
        <fullName evidence="3">GH16 domain-containing protein</fullName>
    </recommendedName>
</protein>
<reference evidence="4 5" key="1">
    <citation type="submission" date="2024-10" db="EMBL/GenBank/DDBJ databases">
        <title>Updated reference genomes for cyclostephanoid diatoms.</title>
        <authorList>
            <person name="Roberts W.R."/>
            <person name="Alverson A.J."/>
        </authorList>
    </citation>
    <scope>NUCLEOTIDE SEQUENCE [LARGE SCALE GENOMIC DNA]</scope>
    <source>
        <strain evidence="4 5">AJA276-08</strain>
    </source>
</reference>
<dbReference type="Proteomes" id="UP001530315">
    <property type="component" value="Unassembled WGS sequence"/>
</dbReference>
<proteinExistence type="predicted"/>
<dbReference type="PANTHER" id="PTHR10963">
    <property type="entry name" value="GLYCOSYL HYDROLASE-RELATED"/>
    <property type="match status" value="1"/>
</dbReference>
<keyword evidence="5" id="KW-1185">Reference proteome</keyword>
<keyword evidence="2" id="KW-1133">Transmembrane helix</keyword>
<dbReference type="PROSITE" id="PS51762">
    <property type="entry name" value="GH16_2"/>
    <property type="match status" value="1"/>
</dbReference>
<dbReference type="InterPro" id="IPR000757">
    <property type="entry name" value="Beta-glucanase-like"/>
</dbReference>
<feature type="transmembrane region" description="Helical" evidence="2">
    <location>
        <begin position="190"/>
        <end position="216"/>
    </location>
</feature>
<dbReference type="EMBL" id="JALLAZ020000909">
    <property type="protein sequence ID" value="KAL3785009.1"/>
    <property type="molecule type" value="Genomic_DNA"/>
</dbReference>
<feature type="domain" description="GH16" evidence="3">
    <location>
        <begin position="351"/>
        <end position="612"/>
    </location>
</feature>
<evidence type="ECO:0000259" key="3">
    <source>
        <dbReference type="PROSITE" id="PS51762"/>
    </source>
</evidence>
<feature type="region of interest" description="Disordered" evidence="1">
    <location>
        <begin position="54"/>
        <end position="87"/>
    </location>
</feature>
<evidence type="ECO:0000313" key="5">
    <source>
        <dbReference type="Proteomes" id="UP001530315"/>
    </source>
</evidence>
<accession>A0ABD3PB91</accession>
<name>A0ABD3PB91_9STRA</name>
<dbReference type="AlphaFoldDB" id="A0ABD3PB91"/>
<feature type="region of interest" description="Disordered" evidence="1">
    <location>
        <begin position="151"/>
        <end position="176"/>
    </location>
</feature>
<organism evidence="4 5">
    <name type="scientific">Stephanodiscus triporus</name>
    <dbReference type="NCBI Taxonomy" id="2934178"/>
    <lineage>
        <taxon>Eukaryota</taxon>
        <taxon>Sar</taxon>
        <taxon>Stramenopiles</taxon>
        <taxon>Ochrophyta</taxon>
        <taxon>Bacillariophyta</taxon>
        <taxon>Coscinodiscophyceae</taxon>
        <taxon>Thalassiosirophycidae</taxon>
        <taxon>Stephanodiscales</taxon>
        <taxon>Stephanodiscaceae</taxon>
        <taxon>Stephanodiscus</taxon>
    </lineage>
</organism>
<evidence type="ECO:0000256" key="1">
    <source>
        <dbReference type="SAM" id="MobiDB-lite"/>
    </source>
</evidence>
<evidence type="ECO:0000256" key="2">
    <source>
        <dbReference type="SAM" id="Phobius"/>
    </source>
</evidence>
<keyword evidence="2" id="KW-0812">Transmembrane</keyword>
<feature type="compositionally biased region" description="Acidic residues" evidence="1">
    <location>
        <begin position="58"/>
        <end position="72"/>
    </location>
</feature>
<dbReference type="PANTHER" id="PTHR10963:SF24">
    <property type="entry name" value="GLYCOSIDASE C21B10.07-RELATED"/>
    <property type="match status" value="1"/>
</dbReference>
<feature type="region of interest" description="Disordered" evidence="1">
    <location>
        <begin position="1"/>
        <end position="32"/>
    </location>
</feature>
<feature type="region of interest" description="Disordered" evidence="1">
    <location>
        <begin position="326"/>
        <end position="371"/>
    </location>
</feature>
<comment type="caution">
    <text evidence="4">The sequence shown here is derived from an EMBL/GenBank/DDBJ whole genome shotgun (WGS) entry which is preliminary data.</text>
</comment>
<feature type="compositionally biased region" description="Basic and acidic residues" evidence="1">
    <location>
        <begin position="1"/>
        <end position="11"/>
    </location>
</feature>
<feature type="compositionally biased region" description="Basic and acidic residues" evidence="1">
    <location>
        <begin position="622"/>
        <end position="640"/>
    </location>
</feature>
<feature type="compositionally biased region" description="Basic and acidic residues" evidence="1">
    <location>
        <begin position="335"/>
        <end position="351"/>
    </location>
</feature>
<feature type="region of interest" description="Disordered" evidence="1">
    <location>
        <begin position="621"/>
        <end position="707"/>
    </location>
</feature>
<dbReference type="Gene3D" id="2.60.120.200">
    <property type="match status" value="1"/>
</dbReference>